<reference evidence="2 3" key="1">
    <citation type="journal article" date="2024" name="G3 (Bethesda)">
        <title>Genome assembly of Hibiscus sabdariffa L. provides insights into metabolisms of medicinal natural products.</title>
        <authorList>
            <person name="Kim T."/>
        </authorList>
    </citation>
    <scope>NUCLEOTIDE SEQUENCE [LARGE SCALE GENOMIC DNA]</scope>
    <source>
        <strain evidence="2">TK-2024</strain>
        <tissue evidence="2">Old leaves</tissue>
    </source>
</reference>
<gene>
    <name evidence="2" type="ORF">V6N12_056152</name>
</gene>
<proteinExistence type="predicted"/>
<feature type="region of interest" description="Disordered" evidence="1">
    <location>
        <begin position="47"/>
        <end position="71"/>
    </location>
</feature>
<protein>
    <submittedName>
        <fullName evidence="2">Uncharacterized protein</fullName>
    </submittedName>
</protein>
<evidence type="ECO:0000313" key="2">
    <source>
        <dbReference type="EMBL" id="KAK8522444.1"/>
    </source>
</evidence>
<dbReference type="Proteomes" id="UP001472677">
    <property type="component" value="Unassembled WGS sequence"/>
</dbReference>
<organism evidence="2 3">
    <name type="scientific">Hibiscus sabdariffa</name>
    <name type="common">roselle</name>
    <dbReference type="NCBI Taxonomy" id="183260"/>
    <lineage>
        <taxon>Eukaryota</taxon>
        <taxon>Viridiplantae</taxon>
        <taxon>Streptophyta</taxon>
        <taxon>Embryophyta</taxon>
        <taxon>Tracheophyta</taxon>
        <taxon>Spermatophyta</taxon>
        <taxon>Magnoliopsida</taxon>
        <taxon>eudicotyledons</taxon>
        <taxon>Gunneridae</taxon>
        <taxon>Pentapetalae</taxon>
        <taxon>rosids</taxon>
        <taxon>malvids</taxon>
        <taxon>Malvales</taxon>
        <taxon>Malvaceae</taxon>
        <taxon>Malvoideae</taxon>
        <taxon>Hibiscus</taxon>
    </lineage>
</organism>
<comment type="caution">
    <text evidence="2">The sequence shown here is derived from an EMBL/GenBank/DDBJ whole genome shotgun (WGS) entry which is preliminary data.</text>
</comment>
<sequence>MAAAAPTHSASKGQVLEDLKENDGMNCELSALPEFAFAVSETSKLKRRRSPSMVSQLQSKPRAAESNCLAF</sequence>
<keyword evidence="3" id="KW-1185">Reference proteome</keyword>
<evidence type="ECO:0000256" key="1">
    <source>
        <dbReference type="SAM" id="MobiDB-lite"/>
    </source>
</evidence>
<evidence type="ECO:0000313" key="3">
    <source>
        <dbReference type="Proteomes" id="UP001472677"/>
    </source>
</evidence>
<dbReference type="EMBL" id="JBBPBM010000045">
    <property type="protein sequence ID" value="KAK8522444.1"/>
    <property type="molecule type" value="Genomic_DNA"/>
</dbReference>
<accession>A0ABR2CRQ3</accession>
<name>A0ABR2CRQ3_9ROSI</name>